<dbReference type="Proteomes" id="UP001501222">
    <property type="component" value="Unassembled WGS sequence"/>
</dbReference>
<proteinExistence type="predicted"/>
<gene>
    <name evidence="1" type="ORF">GCM10022235_12850</name>
</gene>
<organism evidence="1 2">
    <name type="scientific">Kribbella ginsengisoli</name>
    <dbReference type="NCBI Taxonomy" id="363865"/>
    <lineage>
        <taxon>Bacteria</taxon>
        <taxon>Bacillati</taxon>
        <taxon>Actinomycetota</taxon>
        <taxon>Actinomycetes</taxon>
        <taxon>Propionibacteriales</taxon>
        <taxon>Kribbellaceae</taxon>
        <taxon>Kribbella</taxon>
    </lineage>
</organism>
<dbReference type="InterPro" id="IPR043519">
    <property type="entry name" value="NT_sf"/>
</dbReference>
<evidence type="ECO:0000313" key="2">
    <source>
        <dbReference type="Proteomes" id="UP001501222"/>
    </source>
</evidence>
<evidence type="ECO:0000313" key="1">
    <source>
        <dbReference type="EMBL" id="GAA3546571.1"/>
    </source>
</evidence>
<dbReference type="RefSeq" id="WP_344838279.1">
    <property type="nucleotide sequence ID" value="NZ_BAABAA010000001.1"/>
</dbReference>
<protein>
    <submittedName>
        <fullName evidence="1">Nucleotidyltransferase domain-containing protein</fullName>
    </submittedName>
</protein>
<accession>A0ABP6W942</accession>
<name>A0ABP6W942_9ACTN</name>
<dbReference type="EMBL" id="BAABAA010000001">
    <property type="protein sequence ID" value="GAA3546571.1"/>
    <property type="molecule type" value="Genomic_DNA"/>
</dbReference>
<reference evidence="2" key="1">
    <citation type="journal article" date="2019" name="Int. J. Syst. Evol. Microbiol.">
        <title>The Global Catalogue of Microorganisms (GCM) 10K type strain sequencing project: providing services to taxonomists for standard genome sequencing and annotation.</title>
        <authorList>
            <consortium name="The Broad Institute Genomics Platform"/>
            <consortium name="The Broad Institute Genome Sequencing Center for Infectious Disease"/>
            <person name="Wu L."/>
            <person name="Ma J."/>
        </authorList>
    </citation>
    <scope>NUCLEOTIDE SEQUENCE [LARGE SCALE GENOMIC DNA]</scope>
    <source>
        <strain evidence="2">JCM 16928</strain>
    </source>
</reference>
<dbReference type="SUPFAM" id="SSF81301">
    <property type="entry name" value="Nucleotidyltransferase"/>
    <property type="match status" value="1"/>
</dbReference>
<comment type="caution">
    <text evidence="1">The sequence shown here is derived from an EMBL/GenBank/DDBJ whole genome shotgun (WGS) entry which is preliminary data.</text>
</comment>
<sequence>MPYDEAVQRLLDGFVASLPSVVPLRALWLHGSLALGDYQVGVSDLDLIAVLDRPVGDAAALQALHRSLEVAHPLARGLHCSYLLVSQLGDSSLRHPTWAHSEYFSRPVTAVTRRELMLGDLSIYGPAPSSLLPATTDEELAAFIRQDLETFWYPAARRWKRWWADVWVDLGLITVARAGVTLADGRLITKREALELLPSLGAPTAVVADIYHRRYGPAAPPAKAQRDGAPRRNPISRVRRGFAARRFVRSTIDGLLGPG</sequence>
<keyword evidence="2" id="KW-1185">Reference proteome</keyword>